<evidence type="ECO:0000313" key="5">
    <source>
        <dbReference type="Proteomes" id="UP000035763"/>
    </source>
</evidence>
<dbReference type="EMBL" id="CAJA01000520">
    <property type="protein sequence ID" value="CCH75721.1"/>
    <property type="molecule type" value="Genomic_DNA"/>
</dbReference>
<dbReference type="InterPro" id="IPR011659">
    <property type="entry name" value="WD40"/>
</dbReference>
<reference evidence="4 5" key="1">
    <citation type="journal article" date="2013" name="ISME J.">
        <title>A metabolic model for members of the genus Tetrasphaera involved in enhanced biological phosphorus removal.</title>
        <authorList>
            <person name="Kristiansen R."/>
            <person name="Nguyen H.T.T."/>
            <person name="Saunders A.M."/>
            <person name="Nielsen J.L."/>
            <person name="Wimmer R."/>
            <person name="Le V.Q."/>
            <person name="McIlroy S.J."/>
            <person name="Petrovski S."/>
            <person name="Seviour R.J."/>
            <person name="Calteau A."/>
            <person name="Nielsen K.L."/>
            <person name="Nielsen P.H."/>
        </authorList>
    </citation>
    <scope>NUCLEOTIDE SEQUENCE [LARGE SCALE GENOMIC DNA]</scope>
    <source>
        <strain evidence="4 5">Ben110</strain>
    </source>
</reference>
<organism evidence="4 5">
    <name type="scientific">Nostocoides australiense Ben110</name>
    <dbReference type="NCBI Taxonomy" id="1193182"/>
    <lineage>
        <taxon>Bacteria</taxon>
        <taxon>Bacillati</taxon>
        <taxon>Actinomycetota</taxon>
        <taxon>Actinomycetes</taxon>
        <taxon>Micrococcales</taxon>
        <taxon>Intrasporangiaceae</taxon>
        <taxon>Nostocoides</taxon>
    </lineage>
</organism>
<dbReference type="SUPFAM" id="SSF75011">
    <property type="entry name" value="3-carboxy-cis,cis-mucoante lactonizing enzyme"/>
    <property type="match status" value="1"/>
</dbReference>
<evidence type="ECO:0000313" key="4">
    <source>
        <dbReference type="EMBL" id="CCH75721.1"/>
    </source>
</evidence>
<dbReference type="SUPFAM" id="SSF69304">
    <property type="entry name" value="Tricorn protease N-terminal domain"/>
    <property type="match status" value="1"/>
</dbReference>
<evidence type="ECO:0000256" key="3">
    <source>
        <dbReference type="SAM" id="SignalP"/>
    </source>
</evidence>
<feature type="signal peptide" evidence="3">
    <location>
        <begin position="1"/>
        <end position="31"/>
    </location>
</feature>
<accession>W6K352</accession>
<dbReference type="Gene3D" id="2.120.10.30">
    <property type="entry name" value="TolB, C-terminal domain"/>
    <property type="match status" value="1"/>
</dbReference>
<dbReference type="AlphaFoldDB" id="W6K352"/>
<comment type="similarity">
    <text evidence="1">Belongs to the TolB family.</text>
</comment>
<dbReference type="STRING" id="1193182.BN11_910003"/>
<dbReference type="InterPro" id="IPR011042">
    <property type="entry name" value="6-blade_b-propeller_TolB-like"/>
</dbReference>
<feature type="chain" id="PRO_5004877442" description="WD40 domain protein beta Propeller" evidence="3">
    <location>
        <begin position="32"/>
        <end position="391"/>
    </location>
</feature>
<comment type="caution">
    <text evidence="4">The sequence shown here is derived from an EMBL/GenBank/DDBJ whole genome shotgun (WGS) entry which is preliminary data.</text>
</comment>
<dbReference type="Pfam" id="PF07676">
    <property type="entry name" value="PD40"/>
    <property type="match status" value="1"/>
</dbReference>
<proteinExistence type="inferred from homology"/>
<evidence type="ECO:0008006" key="6">
    <source>
        <dbReference type="Google" id="ProtNLM"/>
    </source>
</evidence>
<keyword evidence="5" id="KW-1185">Reference proteome</keyword>
<evidence type="ECO:0000256" key="2">
    <source>
        <dbReference type="SAM" id="MobiDB-lite"/>
    </source>
</evidence>
<evidence type="ECO:0000256" key="1">
    <source>
        <dbReference type="ARBA" id="ARBA00009820"/>
    </source>
</evidence>
<protein>
    <recommendedName>
        <fullName evidence="6">WD40 domain protein beta Propeller</fullName>
    </recommendedName>
</protein>
<name>W6K352_9MICO</name>
<dbReference type="PANTHER" id="PTHR36842">
    <property type="entry name" value="PROTEIN TOLB HOMOLOG"/>
    <property type="match status" value="1"/>
</dbReference>
<sequence>MQYIADVRTISSLGAAGAFVTAAALSLPAAAAPAGTPGNKSSYAPDISANGRYVVFASDASNLVAGDTNGKRDIFIRDLQSQTTRLVSKGRSGPSNGMSTTPKVSDDGRYVSFLSTASNLVARDSNGKADAFRVDTTTGTIIRVSVGAGGVQANGASEGPRISANGNSIVFGSAASNLVRGDTNKVNDIFLRDVSTGQTRRLSMTPQGNQNLAASDMSSISPNGSIASWRGPVGLHHAVFSWDRASNTVRNVAESNSGDYRAIRTSNAGPSWLLESYVYPSMYWEYKITAAPKPASFRWFAQDPEQSHLVDFDVPMWGAMGVFARSDSYDPDNHGVVVADTTGELAVLGPTPWNALGFSSDGNHVVGADESTGQIKRWSWRTGVVTIVSVN</sequence>
<dbReference type="Proteomes" id="UP000035763">
    <property type="component" value="Unassembled WGS sequence"/>
</dbReference>
<keyword evidence="3" id="KW-0732">Signal</keyword>
<feature type="compositionally biased region" description="Polar residues" evidence="2">
    <location>
        <begin position="93"/>
        <end position="103"/>
    </location>
</feature>
<feature type="region of interest" description="Disordered" evidence="2">
    <location>
        <begin position="85"/>
        <end position="104"/>
    </location>
</feature>
<gene>
    <name evidence="4" type="ORF">BN11_910003</name>
</gene>